<evidence type="ECO:0000256" key="2">
    <source>
        <dbReference type="ARBA" id="ARBA00022604"/>
    </source>
</evidence>
<dbReference type="PANTHER" id="PTHR14359:SF29">
    <property type="entry name" value="PHOSPHOPANTOTHENOYLCYSTEINE DECARBOXYLASE-LIKE"/>
    <property type="match status" value="1"/>
</dbReference>
<name>A0A9Q1RGQ7_9SOLA</name>
<gene>
    <name evidence="7" type="ORF">K7X08_013251</name>
</gene>
<organism evidence="7 8">
    <name type="scientific">Anisodus acutangulus</name>
    <dbReference type="NCBI Taxonomy" id="402998"/>
    <lineage>
        <taxon>Eukaryota</taxon>
        <taxon>Viridiplantae</taxon>
        <taxon>Streptophyta</taxon>
        <taxon>Embryophyta</taxon>
        <taxon>Tracheophyta</taxon>
        <taxon>Spermatophyta</taxon>
        <taxon>Magnoliopsida</taxon>
        <taxon>eudicotyledons</taxon>
        <taxon>Gunneridae</taxon>
        <taxon>Pentapetalae</taxon>
        <taxon>asterids</taxon>
        <taxon>lamiids</taxon>
        <taxon>Solanales</taxon>
        <taxon>Solanaceae</taxon>
        <taxon>Solanoideae</taxon>
        <taxon>Hyoscyameae</taxon>
        <taxon>Anisodus</taxon>
    </lineage>
</organism>
<keyword evidence="2" id="KW-0341">Growth regulation</keyword>
<sequence>MVILRSNPLIPKTSLKLTFKDCEILNYHDGRKVTTVDQVSRSVEDQFRWIRVKMGLRNSDSMDLTTPKVRVYIEPMTSEMEPAQINSAPRRPRILLAASGNKASLPNDVILYTDEEEWSTWKKIGDSVLHIELRRWADIMVIAPLSANTLGKIAGGLCDNLLTCIVRAWDYNKPLFMAPAMNTLMWNNPFTERHLMIIDELGISLIPPVSKRLTCGDYGNGAMAEPSLIFSTVRLFYESRSQSGGSNMA</sequence>
<dbReference type="GO" id="GO:0071513">
    <property type="term" value="C:phosphopantothenoylcysteine decarboxylase complex"/>
    <property type="evidence" value="ECO:0007669"/>
    <property type="project" value="TreeGrafter"/>
</dbReference>
<evidence type="ECO:0000313" key="7">
    <source>
        <dbReference type="EMBL" id="KAJ8555755.1"/>
    </source>
</evidence>
<protein>
    <recommendedName>
        <fullName evidence="5">phosphopantothenoylcysteine decarboxylase</fullName>
        <ecNumber evidence="5">4.1.1.36</ecNumber>
    </recommendedName>
</protein>
<dbReference type="Pfam" id="PF02441">
    <property type="entry name" value="Flavoprotein"/>
    <property type="match status" value="1"/>
</dbReference>
<comment type="similarity">
    <text evidence="3">Belongs to the HFCD (homooligomeric flavin containing Cys decarboxylase) superfamily.</text>
</comment>
<dbReference type="SUPFAM" id="SSF52507">
    <property type="entry name" value="Homo-oligomeric flavin-containing Cys decarboxylases, HFCD"/>
    <property type="match status" value="1"/>
</dbReference>
<dbReference type="EMBL" id="JAJAGQ010000008">
    <property type="protein sequence ID" value="KAJ8555755.1"/>
    <property type="molecule type" value="Genomic_DNA"/>
</dbReference>
<dbReference type="InterPro" id="IPR036551">
    <property type="entry name" value="Flavin_trans-like"/>
</dbReference>
<dbReference type="EC" id="4.1.1.36" evidence="5"/>
<dbReference type="GO" id="GO:0015937">
    <property type="term" value="P:coenzyme A biosynthetic process"/>
    <property type="evidence" value="ECO:0007669"/>
    <property type="project" value="TreeGrafter"/>
</dbReference>
<comment type="pathway">
    <text evidence="4">Cofactor biosynthesis; coenzyme A biosynthesis; CoA from (R)-pantothenate: step 3/5.</text>
</comment>
<dbReference type="Gene3D" id="3.40.50.1950">
    <property type="entry name" value="Flavin prenyltransferase-like"/>
    <property type="match status" value="1"/>
</dbReference>
<feature type="domain" description="Flavoprotein" evidence="6">
    <location>
        <begin position="116"/>
        <end position="230"/>
    </location>
</feature>
<accession>A0A9Q1RGQ7</accession>
<comment type="caution">
    <text evidence="7">The sequence shown here is derived from an EMBL/GenBank/DDBJ whole genome shotgun (WGS) entry which is preliminary data.</text>
</comment>
<dbReference type="GO" id="GO:0004633">
    <property type="term" value="F:phosphopantothenoylcysteine decarboxylase activity"/>
    <property type="evidence" value="ECO:0007669"/>
    <property type="project" value="UniProtKB-EC"/>
</dbReference>
<reference evidence="8" key="1">
    <citation type="journal article" date="2023" name="Proc. Natl. Acad. Sci. U.S.A.">
        <title>Genomic and structural basis for evolution of tropane alkaloid biosynthesis.</title>
        <authorList>
            <person name="Wanga Y.-J."/>
            <person name="Taina T."/>
            <person name="Yua J.-Y."/>
            <person name="Lia J."/>
            <person name="Xua B."/>
            <person name="Chenc J."/>
            <person name="D'Auriad J.C."/>
            <person name="Huanga J.-P."/>
            <person name="Huanga S.-X."/>
        </authorList>
    </citation>
    <scope>NUCLEOTIDE SEQUENCE [LARGE SCALE GENOMIC DNA]</scope>
    <source>
        <strain evidence="8">cv. KIB-2019</strain>
    </source>
</reference>
<dbReference type="InterPro" id="IPR003382">
    <property type="entry name" value="Flavoprotein"/>
</dbReference>
<keyword evidence="8" id="KW-1185">Reference proteome</keyword>
<dbReference type="PANTHER" id="PTHR14359">
    <property type="entry name" value="HOMO-OLIGOMERIC FLAVIN CONTAINING CYS DECARBOXYLASE FAMILY"/>
    <property type="match status" value="1"/>
</dbReference>
<dbReference type="GO" id="GO:0010181">
    <property type="term" value="F:FMN binding"/>
    <property type="evidence" value="ECO:0007669"/>
    <property type="project" value="TreeGrafter"/>
</dbReference>
<dbReference type="OrthoDB" id="1532798at2759"/>
<proteinExistence type="inferred from homology"/>
<dbReference type="Proteomes" id="UP001152561">
    <property type="component" value="Unassembled WGS sequence"/>
</dbReference>
<dbReference type="AlphaFoldDB" id="A0A9Q1RGQ7"/>
<evidence type="ECO:0000256" key="5">
    <source>
        <dbReference type="ARBA" id="ARBA00066422"/>
    </source>
</evidence>
<comment type="cofactor">
    <cofactor evidence="1">
        <name>FMN</name>
        <dbReference type="ChEBI" id="CHEBI:58210"/>
    </cofactor>
</comment>
<evidence type="ECO:0000259" key="6">
    <source>
        <dbReference type="Pfam" id="PF02441"/>
    </source>
</evidence>
<evidence type="ECO:0000313" key="8">
    <source>
        <dbReference type="Proteomes" id="UP001152561"/>
    </source>
</evidence>
<evidence type="ECO:0000256" key="3">
    <source>
        <dbReference type="ARBA" id="ARBA00038350"/>
    </source>
</evidence>
<evidence type="ECO:0000256" key="4">
    <source>
        <dbReference type="ARBA" id="ARBA00060685"/>
    </source>
</evidence>
<evidence type="ECO:0000256" key="1">
    <source>
        <dbReference type="ARBA" id="ARBA00001917"/>
    </source>
</evidence>